<reference evidence="6" key="2">
    <citation type="submission" date="2013-12" db="EMBL/GenBank/DDBJ databases">
        <authorList>
            <person name="Yu Y."/>
            <person name="Lee S."/>
            <person name="de Baynast K."/>
            <person name="Wissotski M."/>
            <person name="Liu L."/>
            <person name="Talag J."/>
            <person name="Goicoechea J."/>
            <person name="Angelova A."/>
            <person name="Jetty R."/>
            <person name="Kudrna D."/>
            <person name="Golser W."/>
            <person name="Rivera L."/>
            <person name="Zhang J."/>
            <person name="Wing R."/>
        </authorList>
    </citation>
    <scope>NUCLEOTIDE SEQUENCE</scope>
</reference>
<evidence type="ECO:0000313" key="6">
    <source>
        <dbReference type="Proteomes" id="UP000032180"/>
    </source>
</evidence>
<dbReference type="SUPFAM" id="SSF52047">
    <property type="entry name" value="RNI-like"/>
    <property type="match status" value="1"/>
</dbReference>
<keyword evidence="2" id="KW-0611">Plant defense</keyword>
<dbReference type="SUPFAM" id="SSF52540">
    <property type="entry name" value="P-loop containing nucleoside triphosphate hydrolases"/>
    <property type="match status" value="1"/>
</dbReference>
<keyword evidence="6" id="KW-1185">Reference proteome</keyword>
<dbReference type="InterPro" id="IPR055414">
    <property type="entry name" value="LRR_R13L4/SHOC2-like"/>
</dbReference>
<dbReference type="eggNOG" id="KOG4658">
    <property type="taxonomic scope" value="Eukaryota"/>
</dbReference>
<dbReference type="PANTHER" id="PTHR36766">
    <property type="entry name" value="PLANT BROAD-SPECTRUM MILDEW RESISTANCE PROTEIN RPW8"/>
    <property type="match status" value="1"/>
</dbReference>
<dbReference type="GO" id="GO:0043531">
    <property type="term" value="F:ADP binding"/>
    <property type="evidence" value="ECO:0007669"/>
    <property type="project" value="InterPro"/>
</dbReference>
<dbReference type="Proteomes" id="UP000032180">
    <property type="component" value="Chromosome 3"/>
</dbReference>
<dbReference type="InterPro" id="IPR002182">
    <property type="entry name" value="NB-ARC"/>
</dbReference>
<evidence type="ECO:0000256" key="2">
    <source>
        <dbReference type="ARBA" id="ARBA00022821"/>
    </source>
</evidence>
<dbReference type="GO" id="GO:0006952">
    <property type="term" value="P:defense response"/>
    <property type="evidence" value="ECO:0007669"/>
    <property type="project" value="UniProtKB-KW"/>
</dbReference>
<dbReference type="STRING" id="77586.A0A0D9VW30"/>
<organism evidence="5 6">
    <name type="scientific">Leersia perrieri</name>
    <dbReference type="NCBI Taxonomy" id="77586"/>
    <lineage>
        <taxon>Eukaryota</taxon>
        <taxon>Viridiplantae</taxon>
        <taxon>Streptophyta</taxon>
        <taxon>Embryophyta</taxon>
        <taxon>Tracheophyta</taxon>
        <taxon>Spermatophyta</taxon>
        <taxon>Magnoliopsida</taxon>
        <taxon>Liliopsida</taxon>
        <taxon>Poales</taxon>
        <taxon>Poaceae</taxon>
        <taxon>BOP clade</taxon>
        <taxon>Oryzoideae</taxon>
        <taxon>Oryzeae</taxon>
        <taxon>Oryzinae</taxon>
        <taxon>Leersia</taxon>
    </lineage>
</organism>
<keyword evidence="1" id="KW-0677">Repeat</keyword>
<proteinExistence type="predicted"/>
<sequence>MASAVVALSLKLGGKLMDMATDRVEMALGVPGEITKLETTLGDIQSILADAETHPDRRRRTGASILKSDIVGKKIEQDTKKLVDLLVNEADAASRSSNDENVVVVAITGVGGIGKTTLARMVYNDKALDRHFQKIWLSVNQDVNEIDLLQHALANFGVNYLDCAKDKTLLEGALKNAVKHKRFLLVMDDVWSDKEWNDLLREPFKSGASGSRVLVTTRDDKVAYGMKAHHIHQVNKLERFDAWSLLKKQAFGNTTDESEIIALEDIGMKIVDRCDGLPLTIKVIGGLLRQKKNTRNRWMRIYNHPAWSMDITNDLNKAICLSYEELPSQLKPCFLYCSLFPKDEPIRRADIVQMWIAEGKEEGILLSEGQSTSIPTLKTLRLRQLSVSKKEVKLGALQKQVSLRALMLHKNSMADSNDFLNNLSSLRVLNLHIVDIVELPQSICHLKHLRYLGVAGTSITTIPQDIGDLRFLQAIDLSDCTHISQIPQSILKLKKLRLEDLVTLAGFPTHSADGWCSLEELGTLQKLKILEITGLEKASSGSIAAKANLSMKSHLRELYLMCASSLGDNGEVEGNFSGEEQDRIEKVLSNLCPPEYTELLTIGGYFGVELPQWMKNISALINLTRLEIKDYACCRLPNGMGQLPFLDYFFIERAPSIQHIGHEFLVPPLLHGDSVAFPQLKTLVFKKMLKWEKWDWEEQVRAMPVLECLSISNCELKYIPLGLAWQARALKSMFLESIRHLVSIENFPLLAELQLIENPKLEKITNNPNLKNVYVWDCPRLKVLEELPSLDSIYWLDLKAETLPEYFRVPIFKSLFLHCNQRLLRLISLQDTTSEWGKIQHVSQLQAYGCTLRVDLSGCTLPIGLSRFDFLREITGLSGFVSYTKEPYSFETRTYETSEQAQREEDVARDQGQTLFFRA</sequence>
<dbReference type="Gene3D" id="3.40.50.300">
    <property type="entry name" value="P-loop containing nucleotide triphosphate hydrolases"/>
    <property type="match status" value="1"/>
</dbReference>
<dbReference type="InterPro" id="IPR027417">
    <property type="entry name" value="P-loop_NTPase"/>
</dbReference>
<dbReference type="EnsemblPlants" id="LPERR03G20720.1">
    <property type="protein sequence ID" value="LPERR03G20720.1"/>
    <property type="gene ID" value="LPERR03G20720"/>
</dbReference>
<evidence type="ECO:0000313" key="5">
    <source>
        <dbReference type="EnsemblPlants" id="LPERR03G20720.1"/>
    </source>
</evidence>
<reference evidence="5" key="3">
    <citation type="submission" date="2015-04" db="UniProtKB">
        <authorList>
            <consortium name="EnsemblPlants"/>
        </authorList>
    </citation>
    <scope>IDENTIFICATION</scope>
</reference>
<dbReference type="PRINTS" id="PR00364">
    <property type="entry name" value="DISEASERSIST"/>
</dbReference>
<dbReference type="PANTHER" id="PTHR36766:SF36">
    <property type="entry name" value="AAA+ ATPASE DOMAIN-CONTAINING PROTEIN"/>
    <property type="match status" value="1"/>
</dbReference>
<feature type="domain" description="NB-ARC" evidence="3">
    <location>
        <begin position="99"/>
        <end position="254"/>
    </location>
</feature>
<dbReference type="Gramene" id="LPERR03G20720.1">
    <property type="protein sequence ID" value="LPERR03G20720.1"/>
    <property type="gene ID" value="LPERR03G20720"/>
</dbReference>
<dbReference type="SUPFAM" id="SSF52058">
    <property type="entry name" value="L domain-like"/>
    <property type="match status" value="1"/>
</dbReference>
<dbReference type="HOGENOM" id="CLU_000837_8_6_1"/>
<evidence type="ECO:0000256" key="1">
    <source>
        <dbReference type="ARBA" id="ARBA00022737"/>
    </source>
</evidence>
<dbReference type="Gene3D" id="3.80.10.10">
    <property type="entry name" value="Ribonuclease Inhibitor"/>
    <property type="match status" value="1"/>
</dbReference>
<dbReference type="AlphaFoldDB" id="A0A0D9VW30"/>
<dbReference type="Pfam" id="PF00931">
    <property type="entry name" value="NB-ARC"/>
    <property type="match status" value="1"/>
</dbReference>
<name>A0A0D9VW30_9ORYZ</name>
<dbReference type="Pfam" id="PF23598">
    <property type="entry name" value="LRR_14"/>
    <property type="match status" value="1"/>
</dbReference>
<reference evidence="5 6" key="1">
    <citation type="submission" date="2012-08" db="EMBL/GenBank/DDBJ databases">
        <title>Oryza genome evolution.</title>
        <authorList>
            <person name="Wing R.A."/>
        </authorList>
    </citation>
    <scope>NUCLEOTIDE SEQUENCE</scope>
</reference>
<evidence type="ECO:0000259" key="4">
    <source>
        <dbReference type="Pfam" id="PF23598"/>
    </source>
</evidence>
<feature type="domain" description="Disease resistance R13L4/SHOC-2-like LRR" evidence="4">
    <location>
        <begin position="443"/>
        <end position="718"/>
    </location>
</feature>
<dbReference type="Gene3D" id="1.10.8.430">
    <property type="entry name" value="Helical domain of apoptotic protease-activating factors"/>
    <property type="match status" value="1"/>
</dbReference>
<protein>
    <submittedName>
        <fullName evidence="5">Uncharacterized protein</fullName>
    </submittedName>
</protein>
<evidence type="ECO:0000259" key="3">
    <source>
        <dbReference type="Pfam" id="PF00931"/>
    </source>
</evidence>
<dbReference type="InterPro" id="IPR032675">
    <property type="entry name" value="LRR_dom_sf"/>
</dbReference>
<accession>A0A0D9VW30</accession>
<dbReference type="InterPro" id="IPR042197">
    <property type="entry name" value="Apaf_helical"/>
</dbReference>